<evidence type="ECO:0000256" key="1">
    <source>
        <dbReference type="SAM" id="Phobius"/>
    </source>
</evidence>
<evidence type="ECO:0000313" key="3">
    <source>
        <dbReference type="Proteomes" id="UP000176834"/>
    </source>
</evidence>
<reference evidence="2 3" key="1">
    <citation type="journal article" date="2016" name="Nat. Commun.">
        <title>Thousands of microbial genomes shed light on interconnected biogeochemical processes in an aquifer system.</title>
        <authorList>
            <person name="Anantharaman K."/>
            <person name="Brown C.T."/>
            <person name="Hug L.A."/>
            <person name="Sharon I."/>
            <person name="Castelle C.J."/>
            <person name="Probst A.J."/>
            <person name="Thomas B.C."/>
            <person name="Singh A."/>
            <person name="Wilkins M.J."/>
            <person name="Karaoz U."/>
            <person name="Brodie E.L."/>
            <person name="Williams K.H."/>
            <person name="Hubbard S.S."/>
            <person name="Banfield J.F."/>
        </authorList>
    </citation>
    <scope>NUCLEOTIDE SEQUENCE [LARGE SCALE GENOMIC DNA]</scope>
</reference>
<keyword evidence="1" id="KW-1133">Transmembrane helix</keyword>
<dbReference type="AlphaFoldDB" id="A0A1F8F555"/>
<evidence type="ECO:0000313" key="2">
    <source>
        <dbReference type="EMBL" id="OGN07376.1"/>
    </source>
</evidence>
<dbReference type="EMBL" id="MGJN01000007">
    <property type="protein sequence ID" value="OGN07376.1"/>
    <property type="molecule type" value="Genomic_DNA"/>
</dbReference>
<comment type="caution">
    <text evidence="2">The sequence shown here is derived from an EMBL/GenBank/DDBJ whole genome shotgun (WGS) entry which is preliminary data.</text>
</comment>
<keyword evidence="1" id="KW-0472">Membrane</keyword>
<protein>
    <submittedName>
        <fullName evidence="2">Uncharacterized protein</fullName>
    </submittedName>
</protein>
<keyword evidence="1" id="KW-0812">Transmembrane</keyword>
<proteinExistence type="predicted"/>
<name>A0A1F8F555_9BACT</name>
<dbReference type="Proteomes" id="UP000176834">
    <property type="component" value="Unassembled WGS sequence"/>
</dbReference>
<feature type="transmembrane region" description="Helical" evidence="1">
    <location>
        <begin position="35"/>
        <end position="55"/>
    </location>
</feature>
<sequence>MFIILGFKILFSLIEGLFLSKSLKKALGYAILFRFIKAVESSGIICVVLLGFMFIDPSCWS</sequence>
<gene>
    <name evidence="2" type="ORF">A3B86_01335</name>
</gene>
<accession>A0A1F8F555</accession>
<organism evidence="2 3">
    <name type="scientific">Candidatus Yanofskybacteria bacterium RIFCSPHIGHO2_02_FULL_38_22b</name>
    <dbReference type="NCBI Taxonomy" id="1802673"/>
    <lineage>
        <taxon>Bacteria</taxon>
        <taxon>Candidatus Yanofskyibacteriota</taxon>
    </lineage>
</organism>